<protein>
    <submittedName>
        <fullName evidence="3">Uncharacterized protein</fullName>
    </submittedName>
</protein>
<proteinExistence type="predicted"/>
<dbReference type="AlphaFoldDB" id="A0AAE0SHU4"/>
<feature type="transmembrane region" description="Helical" evidence="2">
    <location>
        <begin position="12"/>
        <end position="30"/>
    </location>
</feature>
<evidence type="ECO:0000313" key="3">
    <source>
        <dbReference type="EMBL" id="KAK3591971.1"/>
    </source>
</evidence>
<evidence type="ECO:0000313" key="4">
    <source>
        <dbReference type="Proteomes" id="UP001195483"/>
    </source>
</evidence>
<keyword evidence="2" id="KW-0472">Membrane</keyword>
<evidence type="ECO:0000256" key="2">
    <source>
        <dbReference type="SAM" id="Phobius"/>
    </source>
</evidence>
<evidence type="ECO:0000256" key="1">
    <source>
        <dbReference type="SAM" id="MobiDB-lite"/>
    </source>
</evidence>
<reference evidence="3" key="3">
    <citation type="submission" date="2023-05" db="EMBL/GenBank/DDBJ databases">
        <authorList>
            <person name="Smith C.H."/>
        </authorList>
    </citation>
    <scope>NUCLEOTIDE SEQUENCE</scope>
    <source>
        <strain evidence="3">CHS0354</strain>
        <tissue evidence="3">Mantle</tissue>
    </source>
</reference>
<reference evidence="3" key="1">
    <citation type="journal article" date="2021" name="Genome Biol. Evol.">
        <title>A High-Quality Reference Genome for a Parasitic Bivalve with Doubly Uniparental Inheritance (Bivalvia: Unionida).</title>
        <authorList>
            <person name="Smith C.H."/>
        </authorList>
    </citation>
    <scope>NUCLEOTIDE SEQUENCE</scope>
    <source>
        <strain evidence="3">CHS0354</strain>
    </source>
</reference>
<feature type="transmembrane region" description="Helical" evidence="2">
    <location>
        <begin position="178"/>
        <end position="202"/>
    </location>
</feature>
<keyword evidence="4" id="KW-1185">Reference proteome</keyword>
<sequence>MAVGLLSPKIQCIVYILIFPWLLTYGLGQFTCNNEETMKIIWCGKSRLLHKCNTVTCVQRDAQSIKRGYVLWSQHCHGGKYPKYGYKDNYIWTTDCCLILAGICYQAKSVESDEDSTDNDDTSHDQATTMKTTDFEEWFTTPVDIFNSTGVVDMVEQTIPTDLEIKAEEYTETKSVMIGLYAGLPVGLFLFVAVLAVVCYVFRDKVKTVAGKFRKAHKAGLYQETYATSKPSAGNDISRTFANQEYAMHDGQEGDKSENEPRVIYEFAKSWSKPNVSFHHNPIQTEANSSCSKHRPEYEELAIGKSSNTYNTVCQAADRGQFDSSYDHIHASSVSSTEPPQGNDAGTEYDNAVI</sequence>
<name>A0AAE0SHU4_9BIVA</name>
<dbReference type="EMBL" id="JAEAOA010001885">
    <property type="protein sequence ID" value="KAK3591971.1"/>
    <property type="molecule type" value="Genomic_DNA"/>
</dbReference>
<keyword evidence="2" id="KW-1133">Transmembrane helix</keyword>
<reference evidence="3" key="2">
    <citation type="journal article" date="2021" name="Genome Biol. Evol.">
        <title>Developing a high-quality reference genome for a parasitic bivalve with doubly uniparental inheritance (Bivalvia: Unionida).</title>
        <authorList>
            <person name="Smith C.H."/>
        </authorList>
    </citation>
    <scope>NUCLEOTIDE SEQUENCE</scope>
    <source>
        <strain evidence="3">CHS0354</strain>
        <tissue evidence="3">Mantle</tissue>
    </source>
</reference>
<keyword evidence="2" id="KW-0812">Transmembrane</keyword>
<organism evidence="3 4">
    <name type="scientific">Potamilus streckersoni</name>
    <dbReference type="NCBI Taxonomy" id="2493646"/>
    <lineage>
        <taxon>Eukaryota</taxon>
        <taxon>Metazoa</taxon>
        <taxon>Spiralia</taxon>
        <taxon>Lophotrochozoa</taxon>
        <taxon>Mollusca</taxon>
        <taxon>Bivalvia</taxon>
        <taxon>Autobranchia</taxon>
        <taxon>Heteroconchia</taxon>
        <taxon>Palaeoheterodonta</taxon>
        <taxon>Unionida</taxon>
        <taxon>Unionoidea</taxon>
        <taxon>Unionidae</taxon>
        <taxon>Ambleminae</taxon>
        <taxon>Lampsilini</taxon>
        <taxon>Potamilus</taxon>
    </lineage>
</organism>
<accession>A0AAE0SHU4</accession>
<gene>
    <name evidence="3" type="ORF">CHS0354_031479</name>
</gene>
<dbReference type="Proteomes" id="UP001195483">
    <property type="component" value="Unassembled WGS sequence"/>
</dbReference>
<feature type="region of interest" description="Disordered" evidence="1">
    <location>
        <begin position="330"/>
        <end position="354"/>
    </location>
</feature>
<comment type="caution">
    <text evidence="3">The sequence shown here is derived from an EMBL/GenBank/DDBJ whole genome shotgun (WGS) entry which is preliminary data.</text>
</comment>